<proteinExistence type="predicted"/>
<evidence type="ECO:0000256" key="4">
    <source>
        <dbReference type="ARBA" id="ARBA00023136"/>
    </source>
</evidence>
<evidence type="ECO:0000256" key="1">
    <source>
        <dbReference type="ARBA" id="ARBA00004141"/>
    </source>
</evidence>
<dbReference type="GO" id="GO:0022857">
    <property type="term" value="F:transmembrane transporter activity"/>
    <property type="evidence" value="ECO:0007669"/>
    <property type="project" value="InterPro"/>
</dbReference>
<evidence type="ECO:0000256" key="2">
    <source>
        <dbReference type="ARBA" id="ARBA00022692"/>
    </source>
</evidence>
<organism evidence="7 8">
    <name type="scientific">Candidatus Promineifilum breve</name>
    <dbReference type="NCBI Taxonomy" id="1806508"/>
    <lineage>
        <taxon>Bacteria</taxon>
        <taxon>Bacillati</taxon>
        <taxon>Chloroflexota</taxon>
        <taxon>Ardenticatenia</taxon>
        <taxon>Candidatus Promineifilales</taxon>
        <taxon>Candidatus Promineifilaceae</taxon>
        <taxon>Candidatus Promineifilum</taxon>
    </lineage>
</organism>
<dbReference type="InterPro" id="IPR053153">
    <property type="entry name" value="APC_K+_Transporter"/>
</dbReference>
<dbReference type="PANTHER" id="PTHR47704">
    <property type="entry name" value="POTASSIUM TRANSPORTER KIMA"/>
    <property type="match status" value="1"/>
</dbReference>
<keyword evidence="2 6" id="KW-0812">Transmembrane</keyword>
<feature type="transmembrane region" description="Helical" evidence="6">
    <location>
        <begin position="262"/>
        <end position="283"/>
    </location>
</feature>
<keyword evidence="3 6" id="KW-1133">Transmembrane helix</keyword>
<evidence type="ECO:0000256" key="5">
    <source>
        <dbReference type="SAM" id="MobiDB-lite"/>
    </source>
</evidence>
<feature type="compositionally biased region" description="Basic and acidic residues" evidence="5">
    <location>
        <begin position="657"/>
        <end position="678"/>
    </location>
</feature>
<dbReference type="PANTHER" id="PTHR47704:SF1">
    <property type="entry name" value="POTASSIUM TRANSPORTER KIMA"/>
    <property type="match status" value="1"/>
</dbReference>
<dbReference type="AlphaFoldDB" id="A0A160T1L3"/>
<feature type="transmembrane region" description="Helical" evidence="6">
    <location>
        <begin position="155"/>
        <end position="172"/>
    </location>
</feature>
<evidence type="ECO:0000256" key="6">
    <source>
        <dbReference type="SAM" id="Phobius"/>
    </source>
</evidence>
<dbReference type="InterPro" id="IPR002293">
    <property type="entry name" value="AA/rel_permease1"/>
</dbReference>
<dbReference type="Pfam" id="PF13520">
    <property type="entry name" value="AA_permease_2"/>
    <property type="match status" value="1"/>
</dbReference>
<dbReference type="KEGG" id="pbf:CFX0092_A0514"/>
<feature type="transmembrane region" description="Helical" evidence="6">
    <location>
        <begin position="311"/>
        <end position="328"/>
    </location>
</feature>
<feature type="region of interest" description="Disordered" evidence="5">
    <location>
        <begin position="657"/>
        <end position="689"/>
    </location>
</feature>
<evidence type="ECO:0000256" key="3">
    <source>
        <dbReference type="ARBA" id="ARBA00022989"/>
    </source>
</evidence>
<reference evidence="7" key="1">
    <citation type="submission" date="2016-01" db="EMBL/GenBank/DDBJ databases">
        <authorList>
            <person name="Mcilroy J.S."/>
            <person name="Karst M S."/>
            <person name="Albertsen M."/>
        </authorList>
    </citation>
    <scope>NUCLEOTIDE SEQUENCE</scope>
    <source>
        <strain evidence="7">Cfx-K</strain>
    </source>
</reference>
<name>A0A160T1L3_9CHLR</name>
<feature type="transmembrane region" description="Helical" evidence="6">
    <location>
        <begin position="59"/>
        <end position="89"/>
    </location>
</feature>
<evidence type="ECO:0000313" key="8">
    <source>
        <dbReference type="Proteomes" id="UP000215027"/>
    </source>
</evidence>
<keyword evidence="4 6" id="KW-0472">Membrane</keyword>
<feature type="transmembrane region" description="Helical" evidence="6">
    <location>
        <begin position="463"/>
        <end position="481"/>
    </location>
</feature>
<evidence type="ECO:0008006" key="9">
    <source>
        <dbReference type="Google" id="ProtNLM"/>
    </source>
</evidence>
<evidence type="ECO:0000313" key="7">
    <source>
        <dbReference type="EMBL" id="CUS02395.2"/>
    </source>
</evidence>
<feature type="transmembrane region" description="Helical" evidence="6">
    <location>
        <begin position="179"/>
        <end position="202"/>
    </location>
</feature>
<dbReference type="RefSeq" id="WP_095042010.1">
    <property type="nucleotide sequence ID" value="NZ_LN890655.1"/>
</dbReference>
<gene>
    <name evidence="7" type="ORF">CFX0092_A0514</name>
</gene>
<feature type="transmembrane region" description="Helical" evidence="6">
    <location>
        <begin position="222"/>
        <end position="241"/>
    </location>
</feature>
<sequence length="689" mass="75082">MSTDPDAQNEPKRPNISSLLIGRPLETRTLAHQVISKKVGLAVFASDAISSTAYATEEILVILALTGTMAHLGLSIPIAIAISVLLIIVTISYRQTIFAYPNGGGAYIVARENLGETAALVAGSALLTDYVLTVAVSVSSGVAQIISAFPNLADWRVPMAVVIIGLVTMINLRGVKESGTVFAIPTYFFVVMMFLTLAFGFFRWATGTLGTVTGVEFTTETAAPLTLFLILRAFSSGSTALTGIEAISNGITAFREPKSRNAAATLTAMSTLLVLLFLGITFLSRHIEAIPSHEETIISQLARTVYGDGSILYLFVIAGTALILLMAANTSYADFPRLAALQAADGFLPRQLTYRGGRLVFSWGIMTLALAASVLVILMRASTTALIPLYAIGVFLSFTLSQGGMVVHFRKIGRLKPGEKLKGSEVELEYEPTWRTHMIISAVGATLTFIVMIIFAVTKFTSGAWVVIILIPTLVFIFSRIHRHYKDVAQALSLENARYQIRTDEVITLLLVDGVHMGTLQMVNFAKSLGSPWRAIHVGVNPEKSQRTQDKWDQYVGDDRLVIIPSPYRHLMAPIREYVMNLLRENPTAIVHIVMGHLAMDSVFTQALHQNSSLILNLGLTGLERVVVTIVPLQVRHDEEGGEVNLNVMTGNDLRRARQEWEAKERQQADAKRAEKSHRPPPGKKASGL</sequence>
<dbReference type="EMBL" id="LN890655">
    <property type="protein sequence ID" value="CUS02395.2"/>
    <property type="molecule type" value="Genomic_DNA"/>
</dbReference>
<protein>
    <recommendedName>
        <fullName evidence="9">Permease</fullName>
    </recommendedName>
</protein>
<dbReference type="Proteomes" id="UP000215027">
    <property type="component" value="Chromosome I"/>
</dbReference>
<comment type="subcellular location">
    <subcellularLocation>
        <location evidence="1">Membrane</location>
        <topology evidence="1">Multi-pass membrane protein</topology>
    </subcellularLocation>
</comment>
<dbReference type="GO" id="GO:0016020">
    <property type="term" value="C:membrane"/>
    <property type="evidence" value="ECO:0007669"/>
    <property type="project" value="UniProtKB-SubCell"/>
</dbReference>
<accession>A0A160T1L3</accession>
<feature type="transmembrane region" description="Helical" evidence="6">
    <location>
        <begin position="385"/>
        <end position="407"/>
    </location>
</feature>
<keyword evidence="8" id="KW-1185">Reference proteome</keyword>
<feature type="transmembrane region" description="Helical" evidence="6">
    <location>
        <begin position="438"/>
        <end position="457"/>
    </location>
</feature>
<dbReference type="Gene3D" id="1.20.1740.10">
    <property type="entry name" value="Amino acid/polyamine transporter I"/>
    <property type="match status" value="1"/>
</dbReference>
<dbReference type="OrthoDB" id="9759676at2"/>
<feature type="transmembrane region" description="Helical" evidence="6">
    <location>
        <begin position="359"/>
        <end position="379"/>
    </location>
</feature>